<dbReference type="Proteomes" id="UP001627154">
    <property type="component" value="Unassembled WGS sequence"/>
</dbReference>
<protein>
    <submittedName>
        <fullName evidence="1">Uncharacterized protein</fullName>
    </submittedName>
</protein>
<reference evidence="1 2" key="1">
    <citation type="journal article" date="2024" name="bioRxiv">
        <title>A reference genome for Trichogramma kaykai: A tiny desert-dwelling parasitoid wasp with competing sex-ratio distorters.</title>
        <authorList>
            <person name="Culotta J."/>
            <person name="Lindsey A.R."/>
        </authorList>
    </citation>
    <scope>NUCLEOTIDE SEQUENCE [LARGE SCALE GENOMIC DNA]</scope>
    <source>
        <strain evidence="1 2">KSX58</strain>
    </source>
</reference>
<proteinExistence type="predicted"/>
<keyword evidence="2" id="KW-1185">Reference proteome</keyword>
<evidence type="ECO:0000313" key="2">
    <source>
        <dbReference type="Proteomes" id="UP001627154"/>
    </source>
</evidence>
<name>A0ABD2X390_9HYME</name>
<gene>
    <name evidence="1" type="ORF">TKK_007410</name>
</gene>
<organism evidence="1 2">
    <name type="scientific">Trichogramma kaykai</name>
    <dbReference type="NCBI Taxonomy" id="54128"/>
    <lineage>
        <taxon>Eukaryota</taxon>
        <taxon>Metazoa</taxon>
        <taxon>Ecdysozoa</taxon>
        <taxon>Arthropoda</taxon>
        <taxon>Hexapoda</taxon>
        <taxon>Insecta</taxon>
        <taxon>Pterygota</taxon>
        <taxon>Neoptera</taxon>
        <taxon>Endopterygota</taxon>
        <taxon>Hymenoptera</taxon>
        <taxon>Apocrita</taxon>
        <taxon>Proctotrupomorpha</taxon>
        <taxon>Chalcidoidea</taxon>
        <taxon>Trichogrammatidae</taxon>
        <taxon>Trichogramma</taxon>
    </lineage>
</organism>
<dbReference type="EMBL" id="JBJJXI010000058">
    <property type="protein sequence ID" value="KAL3399209.1"/>
    <property type="molecule type" value="Genomic_DNA"/>
</dbReference>
<accession>A0ABD2X390</accession>
<sequence>MSDDPLGIKNLLLNDLDLCGNNFYLQDMVDNENIFFSTNLEDDGNSLGKQTSITIKKICSLIPFYLNKK</sequence>
<comment type="caution">
    <text evidence="1">The sequence shown here is derived from an EMBL/GenBank/DDBJ whole genome shotgun (WGS) entry which is preliminary data.</text>
</comment>
<dbReference type="AlphaFoldDB" id="A0ABD2X390"/>
<evidence type="ECO:0000313" key="1">
    <source>
        <dbReference type="EMBL" id="KAL3399209.1"/>
    </source>
</evidence>